<gene>
    <name evidence="1" type="ORF">ACCO45_011271</name>
</gene>
<dbReference type="Proteomes" id="UP001638806">
    <property type="component" value="Unassembled WGS sequence"/>
</dbReference>
<organism evidence="1 2">
    <name type="scientific">Purpureocillium lilacinum</name>
    <name type="common">Paecilomyces lilacinus</name>
    <dbReference type="NCBI Taxonomy" id="33203"/>
    <lineage>
        <taxon>Eukaryota</taxon>
        <taxon>Fungi</taxon>
        <taxon>Dikarya</taxon>
        <taxon>Ascomycota</taxon>
        <taxon>Pezizomycotina</taxon>
        <taxon>Sordariomycetes</taxon>
        <taxon>Hypocreomycetidae</taxon>
        <taxon>Hypocreales</taxon>
        <taxon>Ophiocordycipitaceae</taxon>
        <taxon>Purpureocillium</taxon>
    </lineage>
</organism>
<keyword evidence="2" id="KW-1185">Reference proteome</keyword>
<accession>A0ACC4DHY9</accession>
<proteinExistence type="predicted"/>
<evidence type="ECO:0000313" key="2">
    <source>
        <dbReference type="Proteomes" id="UP001638806"/>
    </source>
</evidence>
<comment type="caution">
    <text evidence="1">The sequence shown here is derived from an EMBL/GenBank/DDBJ whole genome shotgun (WGS) entry which is preliminary data.</text>
</comment>
<sequence>MELSDIFRIVNLAVGAITVMGGIGSIFAFSLQGIVVGVYMIVFGLSIALLGRLPFVPRGWLSGANWQQSSRSPQISRYASFLFSFLGRGIFYIFLGCLILGSHVLQKIAGGIVGIVGIGYVVLEFIPSIEPPSNMREADVAGWGAEQV</sequence>
<reference evidence="1" key="1">
    <citation type="submission" date="2024-12" db="EMBL/GenBank/DDBJ databases">
        <title>Comparative genomics and development of molecular markers within Purpureocillium lilacinum and among Purpureocillium species.</title>
        <authorList>
            <person name="Yeh Z.-Y."/>
            <person name="Ni N.-T."/>
            <person name="Lo P.-H."/>
            <person name="Mushyakhwo K."/>
            <person name="Lin C.-F."/>
            <person name="Nai Y.-S."/>
        </authorList>
    </citation>
    <scope>NUCLEOTIDE SEQUENCE</scope>
    <source>
        <strain evidence="1">NCHU-NPUST-175</strain>
    </source>
</reference>
<evidence type="ECO:0000313" key="1">
    <source>
        <dbReference type="EMBL" id="KAL3955708.1"/>
    </source>
</evidence>
<protein>
    <submittedName>
        <fullName evidence="1">Uncharacterized protein</fullName>
    </submittedName>
</protein>
<dbReference type="EMBL" id="JBGNUJ010000010">
    <property type="protein sequence ID" value="KAL3955708.1"/>
    <property type="molecule type" value="Genomic_DNA"/>
</dbReference>
<name>A0ACC4DHY9_PURLI</name>